<keyword evidence="1" id="KW-0732">Signal</keyword>
<dbReference type="EMBL" id="JAACFV010000043">
    <property type="protein sequence ID" value="KAF7509324.1"/>
    <property type="molecule type" value="Genomic_DNA"/>
</dbReference>
<feature type="signal peptide" evidence="1">
    <location>
        <begin position="1"/>
        <end position="20"/>
    </location>
</feature>
<dbReference type="AlphaFoldDB" id="A0A8H7AJK1"/>
<protein>
    <submittedName>
        <fullName evidence="2">Uncharacterized protein</fullName>
    </submittedName>
</protein>
<reference evidence="2" key="1">
    <citation type="submission" date="2020-02" db="EMBL/GenBank/DDBJ databases">
        <authorList>
            <person name="Palmer J.M."/>
        </authorList>
    </citation>
    <scope>NUCLEOTIDE SEQUENCE</scope>
    <source>
        <strain evidence="2">EPUS1.4</strain>
        <tissue evidence="2">Thallus</tissue>
    </source>
</reference>
<dbReference type="Proteomes" id="UP000606974">
    <property type="component" value="Unassembled WGS sequence"/>
</dbReference>
<keyword evidence="3" id="KW-1185">Reference proteome</keyword>
<evidence type="ECO:0000313" key="2">
    <source>
        <dbReference type="EMBL" id="KAF7509324.1"/>
    </source>
</evidence>
<organism evidence="2 3">
    <name type="scientific">Endocarpon pusillum</name>
    <dbReference type="NCBI Taxonomy" id="364733"/>
    <lineage>
        <taxon>Eukaryota</taxon>
        <taxon>Fungi</taxon>
        <taxon>Dikarya</taxon>
        <taxon>Ascomycota</taxon>
        <taxon>Pezizomycotina</taxon>
        <taxon>Eurotiomycetes</taxon>
        <taxon>Chaetothyriomycetidae</taxon>
        <taxon>Verrucariales</taxon>
        <taxon>Verrucariaceae</taxon>
        <taxon>Endocarpon</taxon>
    </lineage>
</organism>
<evidence type="ECO:0000313" key="3">
    <source>
        <dbReference type="Proteomes" id="UP000606974"/>
    </source>
</evidence>
<gene>
    <name evidence="2" type="ORF">GJ744_008218</name>
</gene>
<name>A0A8H7AJK1_9EURO</name>
<accession>A0A8H7AJK1</accession>
<feature type="chain" id="PRO_5034740045" evidence="1">
    <location>
        <begin position="21"/>
        <end position="119"/>
    </location>
</feature>
<comment type="caution">
    <text evidence="2">The sequence shown here is derived from an EMBL/GenBank/DDBJ whole genome shotgun (WGS) entry which is preliminary data.</text>
</comment>
<sequence>MRFVPAIAALAVILAPSVFAQDTTLSGGSTTTVTRTVVQATATSIVVRSSAAAVSTSASVKPTSASVEPTSSVIAAITSVSASASPSTVPKEYMGAASSDQSSLVVVALAGAAVIAFGL</sequence>
<evidence type="ECO:0000256" key="1">
    <source>
        <dbReference type="SAM" id="SignalP"/>
    </source>
</evidence>
<proteinExistence type="predicted"/>